<sequence>MKKKVNIQRDLISRNAIENKAIPEIKAVAVVEIDKLTEEVIQDDKGENDKEQKADQEPESKEQKKGNGKAKRNA</sequence>
<accession>A0A212J7S1</accession>
<gene>
    <name evidence="2" type="ORF">KL86DYS1_11399</name>
</gene>
<dbReference type="AlphaFoldDB" id="A0A212J7S1"/>
<organism evidence="2">
    <name type="scientific">uncultured Dysgonomonas sp</name>
    <dbReference type="NCBI Taxonomy" id="206096"/>
    <lineage>
        <taxon>Bacteria</taxon>
        <taxon>Pseudomonadati</taxon>
        <taxon>Bacteroidota</taxon>
        <taxon>Bacteroidia</taxon>
        <taxon>Bacteroidales</taxon>
        <taxon>Dysgonomonadaceae</taxon>
        <taxon>Dysgonomonas</taxon>
        <taxon>environmental samples</taxon>
    </lineage>
</organism>
<feature type="region of interest" description="Disordered" evidence="1">
    <location>
        <begin position="39"/>
        <end position="74"/>
    </location>
</feature>
<name>A0A212J7S1_9BACT</name>
<reference evidence="2" key="1">
    <citation type="submission" date="2016-04" db="EMBL/GenBank/DDBJ databases">
        <authorList>
            <person name="Evans L.H."/>
            <person name="Alamgir A."/>
            <person name="Owens N."/>
            <person name="Weber N.D."/>
            <person name="Virtaneva K."/>
            <person name="Barbian K."/>
            <person name="Babar A."/>
            <person name="Rosenke K."/>
        </authorList>
    </citation>
    <scope>NUCLEOTIDE SEQUENCE</scope>
    <source>
        <strain evidence="2">86-1</strain>
    </source>
</reference>
<proteinExistence type="predicted"/>
<dbReference type="RefSeq" id="WP_296939330.1">
    <property type="nucleotide sequence ID" value="NZ_LT599032.1"/>
</dbReference>
<evidence type="ECO:0000256" key="1">
    <source>
        <dbReference type="SAM" id="MobiDB-lite"/>
    </source>
</evidence>
<evidence type="ECO:0000313" key="2">
    <source>
        <dbReference type="EMBL" id="SBV95468.1"/>
    </source>
</evidence>
<feature type="compositionally biased region" description="Basic and acidic residues" evidence="1">
    <location>
        <begin position="39"/>
        <end position="65"/>
    </location>
</feature>
<protein>
    <submittedName>
        <fullName evidence="2">Uncharacterized protein</fullName>
    </submittedName>
</protein>
<dbReference type="EMBL" id="FLUM01000001">
    <property type="protein sequence ID" value="SBV95468.1"/>
    <property type="molecule type" value="Genomic_DNA"/>
</dbReference>